<evidence type="ECO:0000313" key="2">
    <source>
        <dbReference type="WBParaSite" id="ES5_v2.g29972.t1"/>
    </source>
</evidence>
<accession>A0AC34GK73</accession>
<dbReference type="Proteomes" id="UP000887579">
    <property type="component" value="Unplaced"/>
</dbReference>
<name>A0AC34GK73_9BILA</name>
<evidence type="ECO:0000313" key="1">
    <source>
        <dbReference type="Proteomes" id="UP000887579"/>
    </source>
</evidence>
<sequence length="145" mass="17250">IFHPKTRVDVKDETRLKATSEEVEKYAETLNLKYEPRFPTECFFMTIHAIHIGLNPIVQSIKRVKRHQQQLQQNIKEIEAQMVHATGLKRDRLAEKLKFQKNNRDRIVRTLLCMECTLRDRSILDRILMFSDRQLSFLISMVNPE</sequence>
<protein>
    <submittedName>
        <fullName evidence="2">Ubiquitin conjugation factor E4 core domain-containing protein</fullName>
    </submittedName>
</protein>
<dbReference type="WBParaSite" id="ES5_v2.g29972.t1">
    <property type="protein sequence ID" value="ES5_v2.g29972.t1"/>
    <property type="gene ID" value="ES5_v2.g29972"/>
</dbReference>
<reference evidence="2" key="1">
    <citation type="submission" date="2022-11" db="UniProtKB">
        <authorList>
            <consortium name="WormBaseParasite"/>
        </authorList>
    </citation>
    <scope>IDENTIFICATION</scope>
</reference>
<organism evidence="1 2">
    <name type="scientific">Panagrolaimus sp. ES5</name>
    <dbReference type="NCBI Taxonomy" id="591445"/>
    <lineage>
        <taxon>Eukaryota</taxon>
        <taxon>Metazoa</taxon>
        <taxon>Ecdysozoa</taxon>
        <taxon>Nematoda</taxon>
        <taxon>Chromadorea</taxon>
        <taxon>Rhabditida</taxon>
        <taxon>Tylenchina</taxon>
        <taxon>Panagrolaimomorpha</taxon>
        <taxon>Panagrolaimoidea</taxon>
        <taxon>Panagrolaimidae</taxon>
        <taxon>Panagrolaimus</taxon>
    </lineage>
</organism>
<proteinExistence type="predicted"/>